<dbReference type="AlphaFoldDB" id="A0A0Z8C7H1"/>
<proteinExistence type="predicted"/>
<dbReference type="EMBL" id="FIFN01000014">
    <property type="protein sequence ID" value="CYU20123.1"/>
    <property type="molecule type" value="Genomic_DNA"/>
</dbReference>
<accession>A0A0Z8C7H1</accession>
<dbReference type="RefSeq" id="WP_153308702.1">
    <property type="nucleotide sequence ID" value="NZ_CEDC01000011.1"/>
</dbReference>
<evidence type="ECO:0000313" key="1">
    <source>
        <dbReference type="EMBL" id="CYU20123.1"/>
    </source>
</evidence>
<reference evidence="1 2" key="1">
    <citation type="submission" date="2016-02" db="EMBL/GenBank/DDBJ databases">
        <authorList>
            <consortium name="Pathogen Informatics"/>
        </authorList>
    </citation>
    <scope>NUCLEOTIDE SEQUENCE [LARGE SCALE GENOMIC DNA]</scope>
    <source>
        <strain evidence="1 2">LSS100</strain>
    </source>
</reference>
<sequence>MARQFDDMIYIKGNRIIPALDQKDYDVTDHLTELVEELAKLKSR</sequence>
<dbReference type="Proteomes" id="UP000072003">
    <property type="component" value="Unassembled WGS sequence"/>
</dbReference>
<protein>
    <submittedName>
        <fullName evidence="1">Uncharacterized protein</fullName>
    </submittedName>
</protein>
<gene>
    <name evidence="1" type="ORF">ERS132462_01433</name>
</gene>
<name>A0A0Z8C7H1_STRSU</name>
<evidence type="ECO:0000313" key="2">
    <source>
        <dbReference type="Proteomes" id="UP000072003"/>
    </source>
</evidence>
<organism evidence="1 2">
    <name type="scientific">Streptococcus suis</name>
    <dbReference type="NCBI Taxonomy" id="1307"/>
    <lineage>
        <taxon>Bacteria</taxon>
        <taxon>Bacillati</taxon>
        <taxon>Bacillota</taxon>
        <taxon>Bacilli</taxon>
        <taxon>Lactobacillales</taxon>
        <taxon>Streptococcaceae</taxon>
        <taxon>Streptococcus</taxon>
    </lineage>
</organism>